<organism evidence="3 4">
    <name type="scientific">Amborella trichopoda</name>
    <dbReference type="NCBI Taxonomy" id="13333"/>
    <lineage>
        <taxon>Eukaryota</taxon>
        <taxon>Viridiplantae</taxon>
        <taxon>Streptophyta</taxon>
        <taxon>Embryophyta</taxon>
        <taxon>Tracheophyta</taxon>
        <taxon>Spermatophyta</taxon>
        <taxon>Magnoliopsida</taxon>
        <taxon>Amborellales</taxon>
        <taxon>Amborellaceae</taxon>
        <taxon>Amborella</taxon>
    </lineage>
</organism>
<dbReference type="OMA" id="WDIDYDW"/>
<dbReference type="OrthoDB" id="588983at2759"/>
<dbReference type="InterPro" id="IPR013990">
    <property type="entry name" value="WHy-dom"/>
</dbReference>
<protein>
    <recommendedName>
        <fullName evidence="2">Water stress and hypersensitive response domain-containing protein</fullName>
    </recommendedName>
</protein>
<dbReference type="PANTHER" id="PTHR31459:SF19">
    <property type="entry name" value="DESICCATION-RELATED PROTEIN LEA14-RELATED"/>
    <property type="match status" value="1"/>
</dbReference>
<evidence type="ECO:0000256" key="1">
    <source>
        <dbReference type="ARBA" id="ARBA00005960"/>
    </source>
</evidence>
<dbReference type="InterPro" id="IPR004864">
    <property type="entry name" value="LEA_2"/>
</dbReference>
<dbReference type="eggNOG" id="ENOG502RZ6Q">
    <property type="taxonomic scope" value="Eukaryota"/>
</dbReference>
<reference evidence="4" key="1">
    <citation type="journal article" date="2013" name="Science">
        <title>The Amborella genome and the evolution of flowering plants.</title>
        <authorList>
            <consortium name="Amborella Genome Project"/>
        </authorList>
    </citation>
    <scope>NUCLEOTIDE SEQUENCE [LARGE SCALE GENOMIC DNA]</scope>
</reference>
<dbReference type="SUPFAM" id="SSF117070">
    <property type="entry name" value="LEA14-like"/>
    <property type="match status" value="1"/>
</dbReference>
<feature type="domain" description="Water stress and hypersensitive response" evidence="2">
    <location>
        <begin position="24"/>
        <end position="141"/>
    </location>
</feature>
<dbReference type="Gramene" id="ERN05177">
    <property type="protein sequence ID" value="ERN05177"/>
    <property type="gene ID" value="AMTR_s00053p00221470"/>
</dbReference>
<dbReference type="HOGENOM" id="CLU_118295_0_0_1"/>
<dbReference type="STRING" id="13333.W1P5Q1"/>
<dbReference type="EMBL" id="KI394012">
    <property type="protein sequence ID" value="ERN05177.1"/>
    <property type="molecule type" value="Genomic_DNA"/>
</dbReference>
<dbReference type="PANTHER" id="PTHR31459">
    <property type="match status" value="1"/>
</dbReference>
<dbReference type="FunFam" id="2.60.40.1820:FF:000001">
    <property type="entry name" value="Desiccation protectant protein Lea14-like"/>
    <property type="match status" value="1"/>
</dbReference>
<dbReference type="AlphaFoldDB" id="W1P5Q1"/>
<evidence type="ECO:0000313" key="3">
    <source>
        <dbReference type="EMBL" id="ERN05177.1"/>
    </source>
</evidence>
<accession>W1P5Q1</accession>
<evidence type="ECO:0000313" key="4">
    <source>
        <dbReference type="Proteomes" id="UP000017836"/>
    </source>
</evidence>
<proteinExistence type="inferred from homology"/>
<dbReference type="SMART" id="SM00769">
    <property type="entry name" value="WHy"/>
    <property type="match status" value="1"/>
</dbReference>
<dbReference type="Gene3D" id="2.60.40.1820">
    <property type="match status" value="1"/>
</dbReference>
<dbReference type="Pfam" id="PF03168">
    <property type="entry name" value="LEA_2"/>
    <property type="match status" value="1"/>
</dbReference>
<sequence length="151" mass="16607">MAQLVDKAKSFVADKVAHIKKPEAELTGVSFKEVNRDSATFHGAVSITNPYSHDLPICEISYTLKSANRVIASGKIPEPGPITAKLSTTIDIPVEVPYNFLVSLAKDIGRDWDLDYEWNVGLTMHIPIIGKFTLPLSKKGELKLPTLSDIF</sequence>
<evidence type="ECO:0000259" key="2">
    <source>
        <dbReference type="SMART" id="SM00769"/>
    </source>
</evidence>
<name>W1P5Q1_AMBTC</name>
<comment type="similarity">
    <text evidence="1">Belongs to the LEA type 2 family.</text>
</comment>
<gene>
    <name evidence="3" type="ORF">AMTR_s00053p00221470</name>
</gene>
<dbReference type="KEGG" id="atr:18433346"/>
<dbReference type="InterPro" id="IPR045043">
    <property type="entry name" value="Lea14-like"/>
</dbReference>
<dbReference type="GO" id="GO:0009269">
    <property type="term" value="P:response to desiccation"/>
    <property type="evidence" value="ECO:0007669"/>
    <property type="project" value="InterPro"/>
</dbReference>
<keyword evidence="4" id="KW-1185">Reference proteome</keyword>
<dbReference type="Proteomes" id="UP000017836">
    <property type="component" value="Unassembled WGS sequence"/>
</dbReference>